<dbReference type="EC" id="5.6.2.3" evidence="10"/>
<dbReference type="GO" id="GO:0005524">
    <property type="term" value="F:ATP binding"/>
    <property type="evidence" value="ECO:0007669"/>
    <property type="project" value="UniProtKB-KW"/>
</dbReference>
<keyword evidence="8" id="KW-0238">DNA-binding</keyword>
<dbReference type="GO" id="GO:0016787">
    <property type="term" value="F:hydrolase activity"/>
    <property type="evidence" value="ECO:0007669"/>
    <property type="project" value="UniProtKB-KW"/>
</dbReference>
<dbReference type="InterPro" id="IPR007694">
    <property type="entry name" value="DNA_helicase_DnaB-like_C"/>
</dbReference>
<keyword evidence="6" id="KW-0347">Helicase</keyword>
<evidence type="ECO:0000256" key="8">
    <source>
        <dbReference type="ARBA" id="ARBA00023125"/>
    </source>
</evidence>
<dbReference type="OrthoDB" id="1050269at2"/>
<keyword evidence="3" id="KW-0235">DNA replication</keyword>
<dbReference type="InterPro" id="IPR016136">
    <property type="entry name" value="DNA_helicase_N/primase_C"/>
</dbReference>
<keyword evidence="4" id="KW-0547">Nucleotide-binding</keyword>
<evidence type="ECO:0000313" key="14">
    <source>
        <dbReference type="EMBL" id="EGK01697.1"/>
    </source>
</evidence>
<dbReference type="Gene3D" id="1.10.860.10">
    <property type="entry name" value="DNAb Helicase, Chain A"/>
    <property type="match status" value="1"/>
</dbReference>
<dbReference type="STRING" id="742766.HMPREF9455_01845"/>
<reference evidence="14 15" key="1">
    <citation type="submission" date="2011-04" db="EMBL/GenBank/DDBJ databases">
        <title>The Genome Sequence of Dysgonomonas gadei ATCC BAA-286.</title>
        <authorList>
            <consortium name="The Broad Institute Genome Sequencing Platform"/>
            <person name="Earl A."/>
            <person name="Ward D."/>
            <person name="Feldgarden M."/>
            <person name="Gevers D."/>
            <person name="Pudlo N."/>
            <person name="Martens E."/>
            <person name="Allen-Vercoe E."/>
            <person name="Young S.K."/>
            <person name="Zeng Q."/>
            <person name="Gargeya S."/>
            <person name="Fitzgerald M."/>
            <person name="Haas B."/>
            <person name="Abouelleil A."/>
            <person name="Alvarado L."/>
            <person name="Arachchi H.M."/>
            <person name="Berlin A."/>
            <person name="Brown A."/>
            <person name="Chapman S.B."/>
            <person name="Chen Z."/>
            <person name="Dunbar C."/>
            <person name="Freedman E."/>
            <person name="Gearin G."/>
            <person name="Gellesch M."/>
            <person name="Goldberg J."/>
            <person name="Griggs A."/>
            <person name="Gujja S."/>
            <person name="Heiman D."/>
            <person name="Howarth C."/>
            <person name="Larson L."/>
            <person name="Lui A."/>
            <person name="MacDonald P.J.P."/>
            <person name="Mehta T."/>
            <person name="Montmayeur A."/>
            <person name="Murphy C."/>
            <person name="Neiman D."/>
            <person name="Pearson M."/>
            <person name="Priest M."/>
            <person name="Roberts A."/>
            <person name="Saif S."/>
            <person name="Shea T."/>
            <person name="Shenoy N."/>
            <person name="Sisk P."/>
            <person name="Stolte C."/>
            <person name="Sykes S."/>
            <person name="Yandava C."/>
            <person name="Wortman J."/>
            <person name="Nusbaum C."/>
            <person name="Birren B."/>
        </authorList>
    </citation>
    <scope>NUCLEOTIDE SEQUENCE [LARGE SCALE GENOMIC DNA]</scope>
    <source>
        <strain evidence="14 15">ATCC BAA-286</strain>
    </source>
</reference>
<feature type="coiled-coil region" evidence="12">
    <location>
        <begin position="318"/>
        <end position="352"/>
    </location>
</feature>
<name>F5IXM8_9BACT</name>
<evidence type="ECO:0000256" key="11">
    <source>
        <dbReference type="ARBA" id="ARBA00048954"/>
    </source>
</evidence>
<keyword evidence="15" id="KW-1185">Reference proteome</keyword>
<keyword evidence="2" id="KW-0639">Primosome</keyword>
<proteinExistence type="inferred from homology"/>
<dbReference type="Proteomes" id="UP000004913">
    <property type="component" value="Unassembled WGS sequence"/>
</dbReference>
<evidence type="ECO:0000259" key="13">
    <source>
        <dbReference type="PROSITE" id="PS51199"/>
    </source>
</evidence>
<dbReference type="InterPro" id="IPR027417">
    <property type="entry name" value="P-loop_NTPase"/>
</dbReference>
<dbReference type="GO" id="GO:0003677">
    <property type="term" value="F:DNA binding"/>
    <property type="evidence" value="ECO:0007669"/>
    <property type="project" value="UniProtKB-KW"/>
</dbReference>
<dbReference type="PANTHER" id="PTHR30153:SF2">
    <property type="entry name" value="REPLICATIVE DNA HELICASE"/>
    <property type="match status" value="1"/>
</dbReference>
<dbReference type="Gene3D" id="3.40.50.300">
    <property type="entry name" value="P-loop containing nucleotide triphosphate hydrolases"/>
    <property type="match status" value="1"/>
</dbReference>
<keyword evidence="9" id="KW-0413">Isomerase</keyword>
<evidence type="ECO:0000256" key="7">
    <source>
        <dbReference type="ARBA" id="ARBA00022840"/>
    </source>
</evidence>
<evidence type="ECO:0000256" key="12">
    <source>
        <dbReference type="SAM" id="Coils"/>
    </source>
</evidence>
<comment type="similarity">
    <text evidence="1">Belongs to the helicase family. DnaB subfamily.</text>
</comment>
<evidence type="ECO:0000256" key="5">
    <source>
        <dbReference type="ARBA" id="ARBA00022801"/>
    </source>
</evidence>
<dbReference type="PANTHER" id="PTHR30153">
    <property type="entry name" value="REPLICATIVE DNA HELICASE DNAB"/>
    <property type="match status" value="1"/>
</dbReference>
<gene>
    <name evidence="14" type="ORF">HMPREF9455_01845</name>
</gene>
<evidence type="ECO:0000256" key="9">
    <source>
        <dbReference type="ARBA" id="ARBA00023235"/>
    </source>
</evidence>
<keyword evidence="7" id="KW-0067">ATP-binding</keyword>
<dbReference type="PROSITE" id="PS51199">
    <property type="entry name" value="SF4_HELICASE"/>
    <property type="match status" value="1"/>
</dbReference>
<dbReference type="SUPFAM" id="SSF52540">
    <property type="entry name" value="P-loop containing nucleoside triphosphate hydrolases"/>
    <property type="match status" value="1"/>
</dbReference>
<evidence type="ECO:0000256" key="3">
    <source>
        <dbReference type="ARBA" id="ARBA00022705"/>
    </source>
</evidence>
<dbReference type="InterPro" id="IPR007693">
    <property type="entry name" value="DNA_helicase_DnaB-like_N"/>
</dbReference>
<dbReference type="SUPFAM" id="SSF48024">
    <property type="entry name" value="N-terminal domain of DnaB helicase"/>
    <property type="match status" value="1"/>
</dbReference>
<keyword evidence="5" id="KW-0378">Hydrolase</keyword>
<dbReference type="GO" id="GO:0043139">
    <property type="term" value="F:5'-3' DNA helicase activity"/>
    <property type="evidence" value="ECO:0007669"/>
    <property type="project" value="UniProtKB-EC"/>
</dbReference>
<evidence type="ECO:0000256" key="10">
    <source>
        <dbReference type="ARBA" id="ARBA00044969"/>
    </source>
</evidence>
<protein>
    <recommendedName>
        <fullName evidence="10">DNA 5'-3' helicase</fullName>
        <ecNumber evidence="10">5.6.2.3</ecNumber>
    </recommendedName>
</protein>
<sequence>MNYPYDIDLENIVLGTIISNSFGYDEVRDIINEDCFYNDFNKKIFQIFKDIESKGEQPDAIIIAQEYRKKYSEIKVAEIMKICDSSSMTNLYSHTCRLNDLSARRKFVDLGMYLQSKGQSERDDITDISSYASKFLENIYSFSENNISTIKDAVKSVYKIVDDNKSSKSVLTGSPTGFQKIDKKTGGLQKSDLIIIAAETSQGKTSLALSILNNTVKYGTKAAVYSLEMKKEQLAARLMSMESGISSSQILYTPLDDWQFERLDKSINGLCNSSILFDDRSTSNIDTIISSIRAMVSKYQIDGVIIDYLQILSVNMKGSNKEQQMADVARRLKNLAKELDIWIVALSQLNRDSQNPVPSLNRLRDSGQIAEAADVVIFVYRPEIYLRSFPEPYEDKETEGYAMIDVAKGRNIGLLKMLYKFEKETTHFIDVYESDIPNKSISTIKQGNQLPF</sequence>
<organism evidence="14 15">
    <name type="scientific">Dysgonomonas gadei ATCC BAA-286</name>
    <dbReference type="NCBI Taxonomy" id="742766"/>
    <lineage>
        <taxon>Bacteria</taxon>
        <taxon>Pseudomonadati</taxon>
        <taxon>Bacteroidota</taxon>
        <taxon>Bacteroidia</taxon>
        <taxon>Bacteroidales</taxon>
        <taxon>Dysgonomonadaceae</taxon>
        <taxon>Dysgonomonas</taxon>
    </lineage>
</organism>
<accession>F5IXM8</accession>
<dbReference type="AlphaFoldDB" id="F5IXM8"/>
<dbReference type="GO" id="GO:1990077">
    <property type="term" value="C:primosome complex"/>
    <property type="evidence" value="ECO:0007669"/>
    <property type="project" value="UniProtKB-KW"/>
</dbReference>
<evidence type="ECO:0000256" key="1">
    <source>
        <dbReference type="ARBA" id="ARBA00008428"/>
    </source>
</evidence>
<dbReference type="GO" id="GO:0005829">
    <property type="term" value="C:cytosol"/>
    <property type="evidence" value="ECO:0007669"/>
    <property type="project" value="TreeGrafter"/>
</dbReference>
<feature type="domain" description="SF4 helicase" evidence="13">
    <location>
        <begin position="167"/>
        <end position="435"/>
    </location>
</feature>
<comment type="caution">
    <text evidence="14">The sequence shown here is derived from an EMBL/GenBank/DDBJ whole genome shotgun (WGS) entry which is preliminary data.</text>
</comment>
<keyword evidence="12" id="KW-0175">Coiled coil</keyword>
<dbReference type="Pfam" id="PF03796">
    <property type="entry name" value="DnaB_C"/>
    <property type="match status" value="1"/>
</dbReference>
<evidence type="ECO:0000256" key="4">
    <source>
        <dbReference type="ARBA" id="ARBA00022741"/>
    </source>
</evidence>
<evidence type="ECO:0000313" key="15">
    <source>
        <dbReference type="Proteomes" id="UP000004913"/>
    </source>
</evidence>
<dbReference type="GO" id="GO:0006269">
    <property type="term" value="P:DNA replication, synthesis of primer"/>
    <property type="evidence" value="ECO:0007669"/>
    <property type="project" value="UniProtKB-KW"/>
</dbReference>
<dbReference type="HOGENOM" id="CLU_005373_0_1_10"/>
<dbReference type="eggNOG" id="COG0305">
    <property type="taxonomic scope" value="Bacteria"/>
</dbReference>
<dbReference type="InterPro" id="IPR036185">
    <property type="entry name" value="DNA_heli_DnaB-like_N_sf"/>
</dbReference>
<dbReference type="Pfam" id="PF00772">
    <property type="entry name" value="DnaB"/>
    <property type="match status" value="1"/>
</dbReference>
<dbReference type="EMBL" id="ADLV01000020">
    <property type="protein sequence ID" value="EGK01697.1"/>
    <property type="molecule type" value="Genomic_DNA"/>
</dbReference>
<evidence type="ECO:0000256" key="6">
    <source>
        <dbReference type="ARBA" id="ARBA00022806"/>
    </source>
</evidence>
<comment type="catalytic activity">
    <reaction evidence="11">
        <text>ATP + H2O = ADP + phosphate + H(+)</text>
        <dbReference type="Rhea" id="RHEA:13065"/>
        <dbReference type="ChEBI" id="CHEBI:15377"/>
        <dbReference type="ChEBI" id="CHEBI:15378"/>
        <dbReference type="ChEBI" id="CHEBI:30616"/>
        <dbReference type="ChEBI" id="CHEBI:43474"/>
        <dbReference type="ChEBI" id="CHEBI:456216"/>
        <dbReference type="EC" id="5.6.2.3"/>
    </reaction>
</comment>
<dbReference type="RefSeq" id="WP_006799365.1">
    <property type="nucleotide sequence ID" value="NZ_GL891982.1"/>
</dbReference>
<evidence type="ECO:0000256" key="2">
    <source>
        <dbReference type="ARBA" id="ARBA00022515"/>
    </source>
</evidence>